<keyword evidence="1" id="KW-0269">Exonuclease</keyword>
<dbReference type="Gene3D" id="3.60.15.10">
    <property type="entry name" value="Ribonuclease Z/Hydroxyacylglutathione hydrolase-like"/>
    <property type="match status" value="1"/>
</dbReference>
<keyword evidence="2" id="KW-0694">RNA-binding</keyword>
<dbReference type="SMART" id="SM00849">
    <property type="entry name" value="Lactamase_B"/>
    <property type="match status" value="1"/>
</dbReference>
<keyword evidence="5" id="KW-1185">Reference proteome</keyword>
<evidence type="ECO:0000313" key="5">
    <source>
        <dbReference type="Proteomes" id="UP001597191"/>
    </source>
</evidence>
<gene>
    <name evidence="4" type="ORF">ACFQ4R_06045</name>
</gene>
<dbReference type="RefSeq" id="WP_125649442.1">
    <property type="nucleotide sequence ID" value="NZ_JBHTOH010000036.1"/>
</dbReference>
<feature type="domain" description="Metallo-beta-lactamase" evidence="3">
    <location>
        <begin position="14"/>
        <end position="210"/>
    </location>
</feature>
<dbReference type="PANTHER" id="PTHR43694:SF1">
    <property type="entry name" value="RIBONUCLEASE J"/>
    <property type="match status" value="1"/>
</dbReference>
<keyword evidence="1" id="KW-0540">Nuclease</keyword>
<evidence type="ECO:0000256" key="2">
    <source>
        <dbReference type="ARBA" id="ARBA00022884"/>
    </source>
</evidence>
<comment type="caution">
    <text evidence="4">The sequence shown here is derived from an EMBL/GenBank/DDBJ whole genome shotgun (WGS) entry which is preliminary data.</text>
</comment>
<dbReference type="Pfam" id="PF12706">
    <property type="entry name" value="Lactamase_B_2"/>
    <property type="match status" value="1"/>
</dbReference>
<organism evidence="4 5">
    <name type="scientific">Lapidilactobacillus gannanensis</name>
    <dbReference type="NCBI Taxonomy" id="2486002"/>
    <lineage>
        <taxon>Bacteria</taxon>
        <taxon>Bacillati</taxon>
        <taxon>Bacillota</taxon>
        <taxon>Bacilli</taxon>
        <taxon>Lactobacillales</taxon>
        <taxon>Lactobacillaceae</taxon>
        <taxon>Lapidilactobacillus</taxon>
    </lineage>
</organism>
<dbReference type="InterPro" id="IPR036866">
    <property type="entry name" value="RibonucZ/Hydroxyglut_hydro"/>
</dbReference>
<dbReference type="Proteomes" id="UP001597191">
    <property type="component" value="Unassembled WGS sequence"/>
</dbReference>
<sequence>MTTLRFLNGTKTIGGNIIEIANGDSRVIMDFGVAADLTGQTVAEAIAQHHLPNLPDLLLPNQTTKFKHQAIFISHLHLDHMGALRYLQNHDIPIYMSADGLKLYQLLMAQGVEPQVTNLRPLADQGTITVGSLKVTGFLSDHDVIAPMALLIEDGKHKFMHSGDVRIGGYHQDRVNHWSDFVKNQLDVYLTEATTYSFASEQPQMVTGDHHEPVLTEQDLPERLTTKIKTSQQVIVLNPYPRNVERLIRFNETALAAGRPMLWEPDYAQLIRTFAPEQQIKEISEQPVNGAPANTTYYPWAEIEQQLQQNPQQFTLQNSWANHDRLKSFAGGLYLHANGEPLGDYDPRFAQLQDFLTENHWTIESCGASGHAKRADILALATKINARRTVPWHSFKPELLAADLKQTKTEPWLPELDLYYRFD</sequence>
<keyword evidence="1" id="KW-0378">Hydrolase</keyword>
<evidence type="ECO:0000313" key="4">
    <source>
        <dbReference type="EMBL" id="MFD1411161.1"/>
    </source>
</evidence>
<protein>
    <submittedName>
        <fullName evidence="4">MBL fold metallo-hydrolase</fullName>
    </submittedName>
</protein>
<dbReference type="Gene3D" id="3.40.50.10710">
    <property type="entry name" value="Metallo-hydrolase/oxidoreductase"/>
    <property type="match status" value="1"/>
</dbReference>
<dbReference type="InterPro" id="IPR001279">
    <property type="entry name" value="Metallo-B-lactamas"/>
</dbReference>
<dbReference type="PANTHER" id="PTHR43694">
    <property type="entry name" value="RIBONUCLEASE J"/>
    <property type="match status" value="1"/>
</dbReference>
<proteinExistence type="predicted"/>
<evidence type="ECO:0000256" key="1">
    <source>
        <dbReference type="ARBA" id="ARBA00022839"/>
    </source>
</evidence>
<dbReference type="SUPFAM" id="SSF56281">
    <property type="entry name" value="Metallo-hydrolase/oxidoreductase"/>
    <property type="match status" value="1"/>
</dbReference>
<accession>A0ABW4BNA1</accession>
<name>A0ABW4BNA1_9LACO</name>
<evidence type="ECO:0000259" key="3">
    <source>
        <dbReference type="SMART" id="SM00849"/>
    </source>
</evidence>
<dbReference type="InterPro" id="IPR042173">
    <property type="entry name" value="RNase_J_2"/>
</dbReference>
<dbReference type="EMBL" id="JBHTOH010000036">
    <property type="protein sequence ID" value="MFD1411161.1"/>
    <property type="molecule type" value="Genomic_DNA"/>
</dbReference>
<reference evidence="5" key="1">
    <citation type="journal article" date="2019" name="Int. J. Syst. Evol. Microbiol.">
        <title>The Global Catalogue of Microorganisms (GCM) 10K type strain sequencing project: providing services to taxonomists for standard genome sequencing and annotation.</title>
        <authorList>
            <consortium name="The Broad Institute Genomics Platform"/>
            <consortium name="The Broad Institute Genome Sequencing Center for Infectious Disease"/>
            <person name="Wu L."/>
            <person name="Ma J."/>
        </authorList>
    </citation>
    <scope>NUCLEOTIDE SEQUENCE [LARGE SCALE GENOMIC DNA]</scope>
    <source>
        <strain evidence="5">CCM 8937</strain>
    </source>
</reference>